<evidence type="ECO:0000313" key="2">
    <source>
        <dbReference type="Proteomes" id="UP001497535"/>
    </source>
</evidence>
<protein>
    <submittedName>
        <fullName evidence="1">Uncharacterized protein</fullName>
    </submittedName>
</protein>
<sequence length="62" mass="7228">MPNSIFRTGPHPQTLFICSKIGKISFSILTKYSQDSQFPRASFFVPKKLFLESQVFFQHIIF</sequence>
<reference evidence="1" key="1">
    <citation type="submission" date="2023-11" db="EMBL/GenBank/DDBJ databases">
        <authorList>
            <person name="Poullet M."/>
        </authorList>
    </citation>
    <scope>NUCLEOTIDE SEQUENCE</scope>
    <source>
        <strain evidence="1">E1834</strain>
    </source>
</reference>
<dbReference type="Proteomes" id="UP001497535">
    <property type="component" value="Unassembled WGS sequence"/>
</dbReference>
<name>A0ACB1B824_MELEN</name>
<accession>A0ACB1B824</accession>
<comment type="caution">
    <text evidence="1">The sequence shown here is derived from an EMBL/GenBank/DDBJ whole genome shotgun (WGS) entry which is preliminary data.</text>
</comment>
<gene>
    <name evidence="1" type="ORF">MENTE1834_LOCUS47384</name>
</gene>
<dbReference type="EMBL" id="CAVMJV010000191">
    <property type="protein sequence ID" value="CAK5123016.1"/>
    <property type="molecule type" value="Genomic_DNA"/>
</dbReference>
<proteinExistence type="predicted"/>
<evidence type="ECO:0000313" key="1">
    <source>
        <dbReference type="EMBL" id="CAK5123016.1"/>
    </source>
</evidence>
<organism evidence="1 2">
    <name type="scientific">Meloidogyne enterolobii</name>
    <name type="common">Root-knot nematode worm</name>
    <name type="synonym">Meloidogyne mayaguensis</name>
    <dbReference type="NCBI Taxonomy" id="390850"/>
    <lineage>
        <taxon>Eukaryota</taxon>
        <taxon>Metazoa</taxon>
        <taxon>Ecdysozoa</taxon>
        <taxon>Nematoda</taxon>
        <taxon>Chromadorea</taxon>
        <taxon>Rhabditida</taxon>
        <taxon>Tylenchina</taxon>
        <taxon>Tylenchomorpha</taxon>
        <taxon>Tylenchoidea</taxon>
        <taxon>Meloidogynidae</taxon>
        <taxon>Meloidogyninae</taxon>
        <taxon>Meloidogyne</taxon>
    </lineage>
</organism>
<keyword evidence="2" id="KW-1185">Reference proteome</keyword>